<proteinExistence type="predicted"/>
<dbReference type="EMBL" id="MVDE01000026">
    <property type="protein sequence ID" value="PKQ64043.1"/>
    <property type="molecule type" value="Genomic_DNA"/>
</dbReference>
<evidence type="ECO:0000313" key="2">
    <source>
        <dbReference type="Proteomes" id="UP000233618"/>
    </source>
</evidence>
<accession>A0A2N3I1B5</accession>
<name>A0A2N3I1B5_9BACT</name>
<gene>
    <name evidence="1" type="ORF">BZG01_15215</name>
</gene>
<dbReference type="Proteomes" id="UP000233618">
    <property type="component" value="Unassembled WGS sequence"/>
</dbReference>
<evidence type="ECO:0000313" key="1">
    <source>
        <dbReference type="EMBL" id="PKQ64043.1"/>
    </source>
</evidence>
<sequence>MSKFKIIIVVSILMILLNSCKDTKEAIVIEQKRVDYPVVLRMSSKYKKIFRINLPLKLKIKNNSLRRRSFTSIDYEYEPFRRRFGITLFREQEKKLKRISNTKFKHIYPYEEEEFVFKTWHRLDSSQTFQKYFSEDIKKMIALKQDTLLVGNLDDFKCNYKEIFDQIVSGDSIRIDFRNPRAGDNLNGRITVPVEW</sequence>
<comment type="caution">
    <text evidence="1">The sequence shown here is derived from an EMBL/GenBank/DDBJ whole genome shotgun (WGS) entry which is preliminary data.</text>
</comment>
<keyword evidence="2" id="KW-1185">Reference proteome</keyword>
<reference evidence="1 2" key="1">
    <citation type="journal article" date="2017" name="Front. Microbiol.">
        <title>Labilibaculum manganireducens gen. nov., sp. nov. and Labilibaculum filiforme sp. nov., Novel Bacteroidetes Isolated from Subsurface Sediments of the Baltic Sea.</title>
        <authorList>
            <person name="Vandieken V."/>
            <person name="Marshall I.P."/>
            <person name="Niemann H."/>
            <person name="Engelen B."/>
            <person name="Cypionka H."/>
        </authorList>
    </citation>
    <scope>NUCLEOTIDE SEQUENCE [LARGE SCALE GENOMIC DNA]</scope>
    <source>
        <strain evidence="1 2">59.10-2M</strain>
    </source>
</reference>
<protein>
    <submittedName>
        <fullName evidence="1">Uncharacterized protein</fullName>
    </submittedName>
</protein>
<dbReference type="AlphaFoldDB" id="A0A2N3I1B5"/>
<dbReference type="RefSeq" id="WP_101310704.1">
    <property type="nucleotide sequence ID" value="NZ_MVDE01000026.1"/>
</dbReference>
<organism evidence="1 2">
    <name type="scientific">Labilibaculum manganireducens</name>
    <dbReference type="NCBI Taxonomy" id="1940525"/>
    <lineage>
        <taxon>Bacteria</taxon>
        <taxon>Pseudomonadati</taxon>
        <taxon>Bacteroidota</taxon>
        <taxon>Bacteroidia</taxon>
        <taxon>Marinilabiliales</taxon>
        <taxon>Marinifilaceae</taxon>
        <taxon>Labilibaculum</taxon>
    </lineage>
</organism>